<dbReference type="AlphaFoldDB" id="A0A7J7K3V7"/>
<gene>
    <name evidence="2" type="ORF">EB796_008839</name>
</gene>
<accession>A0A7J7K3V7</accession>
<proteinExistence type="predicted"/>
<dbReference type="PANTHER" id="PTHR12824:SF8">
    <property type="entry name" value="GXIVSPLA2, ISOFORM A"/>
    <property type="match status" value="1"/>
</dbReference>
<dbReference type="Proteomes" id="UP000593567">
    <property type="component" value="Unassembled WGS sequence"/>
</dbReference>
<keyword evidence="3" id="KW-1185">Reference proteome</keyword>
<dbReference type="GO" id="GO:0016042">
    <property type="term" value="P:lipid catabolic process"/>
    <property type="evidence" value="ECO:0007669"/>
    <property type="project" value="InterPro"/>
</dbReference>
<dbReference type="OrthoDB" id="3935740at2759"/>
<organism evidence="2 3">
    <name type="scientific">Bugula neritina</name>
    <name type="common">Brown bryozoan</name>
    <name type="synonym">Sertularia neritina</name>
    <dbReference type="NCBI Taxonomy" id="10212"/>
    <lineage>
        <taxon>Eukaryota</taxon>
        <taxon>Metazoa</taxon>
        <taxon>Spiralia</taxon>
        <taxon>Lophotrochozoa</taxon>
        <taxon>Bryozoa</taxon>
        <taxon>Gymnolaemata</taxon>
        <taxon>Cheilostomatida</taxon>
        <taxon>Flustrina</taxon>
        <taxon>Buguloidea</taxon>
        <taxon>Bugulidae</taxon>
        <taxon>Bugula</taxon>
    </lineage>
</organism>
<protein>
    <submittedName>
        <fullName evidence="2">PLA2G12A</fullName>
    </submittedName>
</protein>
<dbReference type="GO" id="GO:0006644">
    <property type="term" value="P:phospholipid metabolic process"/>
    <property type="evidence" value="ECO:0007669"/>
    <property type="project" value="InterPro"/>
</dbReference>
<dbReference type="PANTHER" id="PTHR12824">
    <property type="entry name" value="GROUP XII SECRETORY PHOSPHOLIPASE A2 FAMILY MEMBER"/>
    <property type="match status" value="1"/>
</dbReference>
<dbReference type="GO" id="GO:0004623">
    <property type="term" value="F:phospholipase A2 activity"/>
    <property type="evidence" value="ECO:0007669"/>
    <property type="project" value="InterPro"/>
</dbReference>
<name>A0A7J7K3V7_BUGNE</name>
<keyword evidence="1" id="KW-0732">Signal</keyword>
<feature type="chain" id="PRO_5029734519" evidence="1">
    <location>
        <begin position="27"/>
        <end position="124"/>
    </location>
</feature>
<dbReference type="InterPro" id="IPR036444">
    <property type="entry name" value="PLipase_A2_dom_sf"/>
</dbReference>
<comment type="caution">
    <text evidence="2">The sequence shown here is derived from an EMBL/GenBank/DDBJ whole genome shotgun (WGS) entry which is preliminary data.</text>
</comment>
<sequence>MGVGHLVSGICLLFQTFLLFLQIDLSDLPALESCCNSHDICYESCGKSRSECDRVLQQCAKQVCVDASNQVLLSGDPALATCKTLSNMMFETTNFLGCTPFVKGQQAACECVSSKNERSHKSEL</sequence>
<dbReference type="GO" id="GO:0050482">
    <property type="term" value="P:arachidonate secretion"/>
    <property type="evidence" value="ECO:0007669"/>
    <property type="project" value="InterPro"/>
</dbReference>
<dbReference type="InterPro" id="IPR010711">
    <property type="entry name" value="PLA2G12"/>
</dbReference>
<dbReference type="Gene3D" id="1.20.90.10">
    <property type="entry name" value="Phospholipase A2 domain"/>
    <property type="match status" value="1"/>
</dbReference>
<evidence type="ECO:0000256" key="1">
    <source>
        <dbReference type="SAM" id="SignalP"/>
    </source>
</evidence>
<dbReference type="SUPFAM" id="SSF48619">
    <property type="entry name" value="Phospholipase A2, PLA2"/>
    <property type="match status" value="1"/>
</dbReference>
<reference evidence="2" key="1">
    <citation type="submission" date="2020-06" db="EMBL/GenBank/DDBJ databases">
        <title>Draft genome of Bugula neritina, a colonial animal packing powerful symbionts and potential medicines.</title>
        <authorList>
            <person name="Rayko M."/>
        </authorList>
    </citation>
    <scope>NUCLEOTIDE SEQUENCE [LARGE SCALE GENOMIC DNA]</scope>
    <source>
        <strain evidence="2">Kwan_BN1</strain>
    </source>
</reference>
<dbReference type="EMBL" id="VXIV02001471">
    <property type="protein sequence ID" value="KAF6032865.1"/>
    <property type="molecule type" value="Genomic_DNA"/>
</dbReference>
<evidence type="ECO:0000313" key="3">
    <source>
        <dbReference type="Proteomes" id="UP000593567"/>
    </source>
</evidence>
<feature type="signal peptide" evidence="1">
    <location>
        <begin position="1"/>
        <end position="26"/>
    </location>
</feature>
<dbReference type="Pfam" id="PF06951">
    <property type="entry name" value="PLA2G12"/>
    <property type="match status" value="1"/>
</dbReference>
<dbReference type="GO" id="GO:0005509">
    <property type="term" value="F:calcium ion binding"/>
    <property type="evidence" value="ECO:0007669"/>
    <property type="project" value="InterPro"/>
</dbReference>
<evidence type="ECO:0000313" key="2">
    <source>
        <dbReference type="EMBL" id="KAF6032865.1"/>
    </source>
</evidence>
<dbReference type="GO" id="GO:0005576">
    <property type="term" value="C:extracellular region"/>
    <property type="evidence" value="ECO:0007669"/>
    <property type="project" value="InterPro"/>
</dbReference>